<keyword evidence="2" id="KW-1185">Reference proteome</keyword>
<dbReference type="RefSeq" id="WP_191246281.1">
    <property type="nucleotide sequence ID" value="NZ_BNAU01000004.1"/>
</dbReference>
<dbReference type="EMBL" id="BNAU01000004">
    <property type="protein sequence ID" value="GHF04184.1"/>
    <property type="molecule type" value="Genomic_DNA"/>
</dbReference>
<name>A0ABQ3J852_9PSEU</name>
<protein>
    <submittedName>
        <fullName evidence="1">Uncharacterized protein</fullName>
    </submittedName>
</protein>
<proteinExistence type="predicted"/>
<accession>A0ABQ3J852</accession>
<sequence length="433" mass="48651">MPDLTPELARHLDEAVLRPKLAKYIDASGLRSARHEVDGTQLVLIYVPPAEQGWCTFRAPGEYEDSNGKKQYVFRVGDVFVRHGTSSERWTDDDVTRLFDQVVDRRKEAWRREIAHELAEQTRLTATVQGLQELPAAAMTWRIDGDSFEQLVTELLRSNDDISLRTLLTQTTRDAATLISNGSRGELGQLLDRVAALAALSIHHQRHAWWQLAVDALQRIYELGVDEHGNARGAESARLWLDVITRVYALGALAVRLKDWAVVRSLAERRPQGAPFDYFGSWLRHALTMASRAYLFETEDRAGLLARAHNVVRGVAALRPDRAADDPAILTSLAQFDVYGAFVVIGTRGGADSQNFYTNFARYYTQRSAPAFVTMVDDPEVRRVLFDGDDRLLAHAIAELDRMAQKEGFEYDGWSGIREPSVAGFVQRNLDAT</sequence>
<dbReference type="Proteomes" id="UP000605897">
    <property type="component" value="Unassembled WGS sequence"/>
</dbReference>
<gene>
    <name evidence="1" type="ORF">GCM10017786_42480</name>
</gene>
<organism evidence="1 2">
    <name type="scientific">Amycolatopsis deserti</name>
    <dbReference type="NCBI Taxonomy" id="185696"/>
    <lineage>
        <taxon>Bacteria</taxon>
        <taxon>Bacillati</taxon>
        <taxon>Actinomycetota</taxon>
        <taxon>Actinomycetes</taxon>
        <taxon>Pseudonocardiales</taxon>
        <taxon>Pseudonocardiaceae</taxon>
        <taxon>Amycolatopsis</taxon>
    </lineage>
</organism>
<reference evidence="2" key="1">
    <citation type="journal article" date="2019" name="Int. J. Syst. Evol. Microbiol.">
        <title>The Global Catalogue of Microorganisms (GCM) 10K type strain sequencing project: providing services to taxonomists for standard genome sequencing and annotation.</title>
        <authorList>
            <consortium name="The Broad Institute Genomics Platform"/>
            <consortium name="The Broad Institute Genome Sequencing Center for Infectious Disease"/>
            <person name="Wu L."/>
            <person name="Ma J."/>
        </authorList>
    </citation>
    <scope>NUCLEOTIDE SEQUENCE [LARGE SCALE GENOMIC DNA]</scope>
    <source>
        <strain evidence="2">CGMCC 4.7677</strain>
    </source>
</reference>
<evidence type="ECO:0000313" key="2">
    <source>
        <dbReference type="Proteomes" id="UP000605897"/>
    </source>
</evidence>
<evidence type="ECO:0000313" key="1">
    <source>
        <dbReference type="EMBL" id="GHF04184.1"/>
    </source>
</evidence>
<comment type="caution">
    <text evidence="1">The sequence shown here is derived from an EMBL/GenBank/DDBJ whole genome shotgun (WGS) entry which is preliminary data.</text>
</comment>